<keyword evidence="2" id="KW-1185">Reference proteome</keyword>
<dbReference type="RefSeq" id="WP_335913433.1">
    <property type="nucleotide sequence ID" value="NZ_JBAMYB010000008.1"/>
</dbReference>
<protein>
    <recommendedName>
        <fullName evidence="3">Limonene hydroxylase</fullName>
    </recommendedName>
</protein>
<evidence type="ECO:0008006" key="3">
    <source>
        <dbReference type="Google" id="ProtNLM"/>
    </source>
</evidence>
<dbReference type="Proteomes" id="UP001531129">
    <property type="component" value="Unassembled WGS sequence"/>
</dbReference>
<gene>
    <name evidence="1" type="ORF">V8Q02_15160</name>
</gene>
<sequence>MKILSLFRNKRLAWDPDTFPLPWDTGRPSIYRFIKDNGDDAELPDKAIYFSKTEISWVGGAVDHVVQPDSGPARAKAWGIYSALKAALARPSADSLKLLYDTMTQHAAIEYIDSLAGFSAWELDSGKLQDLMRWLASNAPDREVVKAAIALLGSKRNPENIGLFRSFSRHDEFALFANVALTNTLDDPEMEIWEVAKHLNGWGKIDAVSRLSNTKNPDIKSWLLRHGCANSIMHEYLAYTCATAGNLIEALSAETIDEELLSGASDIIDALFAGGPAEDMFDYPDGAEAVRLFVSHMGRDGLSLAQCAALVRIAEFLAVEESDWDRQPGWSPQARQAILHHVSAILQRQPLAALADPWLLTDDHFRFYHAITLARHLDMDIWQIYLNRQLAGHNSWYFLMRTDDPERIDRVLDLARSQLAFDDVATGPQLEIIGHGKKYETHAAFDYIVQDLRRFPGKGWDFVEASLQSPLIRNRNMALKALEAWGRQNWPVDAEARLSAACEIEPHPDVKAAIGRLLAGQDIRREDG</sequence>
<reference evidence="1 2" key="1">
    <citation type="submission" date="2024-01" db="EMBL/GenBank/DDBJ databases">
        <title>Draft genome sequences of three bacterial strains isolated from Acacia saligna represent a potential new species within the genus Rhizobium.</title>
        <authorList>
            <person name="Tambong J.T."/>
            <person name="Mnasri B."/>
        </authorList>
    </citation>
    <scope>NUCLEOTIDE SEQUENCE [LARGE SCALE GENOMIC DNA]</scope>
    <source>
        <strain evidence="1 2">1AS12I</strain>
    </source>
</reference>
<evidence type="ECO:0000313" key="1">
    <source>
        <dbReference type="EMBL" id="MEI1249323.1"/>
    </source>
</evidence>
<organism evidence="1 2">
    <name type="scientific">Rhizobium aouanii</name>
    <dbReference type="NCBI Taxonomy" id="3118145"/>
    <lineage>
        <taxon>Bacteria</taxon>
        <taxon>Pseudomonadati</taxon>
        <taxon>Pseudomonadota</taxon>
        <taxon>Alphaproteobacteria</taxon>
        <taxon>Hyphomicrobiales</taxon>
        <taxon>Rhizobiaceae</taxon>
        <taxon>Rhizobium/Agrobacterium group</taxon>
        <taxon>Rhizobium</taxon>
    </lineage>
</organism>
<comment type="caution">
    <text evidence="1">The sequence shown here is derived from an EMBL/GenBank/DDBJ whole genome shotgun (WGS) entry which is preliminary data.</text>
</comment>
<accession>A0ABU8CM90</accession>
<dbReference type="EMBL" id="JBAMYC010000008">
    <property type="protein sequence ID" value="MEI1249323.1"/>
    <property type="molecule type" value="Genomic_DNA"/>
</dbReference>
<proteinExistence type="predicted"/>
<evidence type="ECO:0000313" key="2">
    <source>
        <dbReference type="Proteomes" id="UP001531129"/>
    </source>
</evidence>
<name>A0ABU8CM90_9HYPH</name>